<dbReference type="InterPro" id="IPR036390">
    <property type="entry name" value="WH_DNA-bd_sf"/>
</dbReference>
<proteinExistence type="predicted"/>
<dbReference type="Pfam" id="PF12802">
    <property type="entry name" value="MarR_2"/>
    <property type="match status" value="1"/>
</dbReference>
<dbReference type="PANTHER" id="PTHR33164">
    <property type="entry name" value="TRANSCRIPTIONAL REGULATOR, MARR FAMILY"/>
    <property type="match status" value="1"/>
</dbReference>
<keyword evidence="1" id="KW-0238">DNA-binding</keyword>
<sequence>MDNQETFMEDWLSIDTTMSKVKKETESILQANYNISLKEFYVLYYISKSPDKKLRLQQLQEKIGLSQSALSRLVAGMESSSCGALEKSVCTDDRRGTYTKLTELGETKLKKALQDFRWVVEKYLSIDDLEISLNSLKGEF</sequence>
<comment type="caution">
    <text evidence="3">The sequence shown here is derived from an EMBL/GenBank/DDBJ whole genome shotgun (WGS) entry which is preliminary data.</text>
</comment>
<dbReference type="EMBL" id="JBEGDG010000001">
    <property type="protein sequence ID" value="MEQ6353297.1"/>
    <property type="molecule type" value="Genomic_DNA"/>
</dbReference>
<feature type="domain" description="HTH marR-type" evidence="2">
    <location>
        <begin position="28"/>
        <end position="131"/>
    </location>
</feature>
<evidence type="ECO:0000313" key="3">
    <source>
        <dbReference type="EMBL" id="MEQ6353297.1"/>
    </source>
</evidence>
<accession>A0ABV1MLB0</accession>
<reference evidence="3 4" key="1">
    <citation type="submission" date="2024-06" db="EMBL/GenBank/DDBJ databases">
        <title>Lysinibacillus zambalefons sp. nov., a Novel Firmicute Isolated from the Poon Bato Zambales Hyperalkaline Spring.</title>
        <authorList>
            <person name="Aja J.A."/>
            <person name="Lazaro J.E.H."/>
            <person name="Llorin L.D."/>
            <person name="Lim K.R."/>
            <person name="Teodosio J."/>
            <person name="Dalisay D.S."/>
        </authorList>
    </citation>
    <scope>NUCLEOTIDE SEQUENCE [LARGE SCALE GENOMIC DNA]</scope>
    <source>
        <strain evidence="3 4">M3</strain>
    </source>
</reference>
<dbReference type="RefSeq" id="WP_349658077.1">
    <property type="nucleotide sequence ID" value="NZ_JBEGDG010000001.1"/>
</dbReference>
<dbReference type="Proteomes" id="UP001478862">
    <property type="component" value="Unassembled WGS sequence"/>
</dbReference>
<organism evidence="3 4">
    <name type="scientific">Lysinibacillus zambalensis</name>
    <dbReference type="NCBI Taxonomy" id="3160866"/>
    <lineage>
        <taxon>Bacteria</taxon>
        <taxon>Bacillati</taxon>
        <taxon>Bacillota</taxon>
        <taxon>Bacilli</taxon>
        <taxon>Bacillales</taxon>
        <taxon>Bacillaceae</taxon>
        <taxon>Lysinibacillus</taxon>
    </lineage>
</organism>
<evidence type="ECO:0000259" key="2">
    <source>
        <dbReference type="SMART" id="SM00347"/>
    </source>
</evidence>
<dbReference type="InterPro" id="IPR036388">
    <property type="entry name" value="WH-like_DNA-bd_sf"/>
</dbReference>
<evidence type="ECO:0000313" key="4">
    <source>
        <dbReference type="Proteomes" id="UP001478862"/>
    </source>
</evidence>
<name>A0ABV1MLB0_9BACI</name>
<dbReference type="Gene3D" id="1.10.10.10">
    <property type="entry name" value="Winged helix-like DNA-binding domain superfamily/Winged helix DNA-binding domain"/>
    <property type="match status" value="1"/>
</dbReference>
<dbReference type="PANTHER" id="PTHR33164:SF57">
    <property type="entry name" value="MARR-FAMILY TRANSCRIPTIONAL REGULATOR"/>
    <property type="match status" value="1"/>
</dbReference>
<evidence type="ECO:0000256" key="1">
    <source>
        <dbReference type="ARBA" id="ARBA00023125"/>
    </source>
</evidence>
<dbReference type="SUPFAM" id="SSF46785">
    <property type="entry name" value="Winged helix' DNA-binding domain"/>
    <property type="match status" value="1"/>
</dbReference>
<protein>
    <submittedName>
        <fullName evidence="3">MarR family transcriptional regulator</fullName>
    </submittedName>
</protein>
<dbReference type="InterPro" id="IPR039422">
    <property type="entry name" value="MarR/SlyA-like"/>
</dbReference>
<keyword evidence="4" id="KW-1185">Reference proteome</keyword>
<dbReference type="InterPro" id="IPR000835">
    <property type="entry name" value="HTH_MarR-typ"/>
</dbReference>
<gene>
    <name evidence="3" type="ORF">ABNX05_01565</name>
</gene>
<dbReference type="SMART" id="SM00347">
    <property type="entry name" value="HTH_MARR"/>
    <property type="match status" value="1"/>
</dbReference>